<dbReference type="AlphaFoldDB" id="A0A8J8NZ83"/>
<accession>A0A8J8NZ83</accession>
<dbReference type="Proteomes" id="UP000785679">
    <property type="component" value="Unassembled WGS sequence"/>
</dbReference>
<sequence length="431" mass="48765">MSPKTSFLCRSFSIMAAFFEIFLLVEQDSISRSIVELMNQDGIINKFYCPCGSSVTEEYNLLLHMRQRHREAERIFIGLKKGIALDYSLIVTEGADQGYQESVRRFKEVPEYSKGQKDRIKKLVEIRKKLPGNKDHLKSKTQNQSEVWKEASLMLPNTSTSGISISSGPSTEVREKDLASNQESILIQKPQSNPFSMPLPKSQLSYLSQNSEIKIELLPPLSKQEQRNSIITPLLPLKRPTLETFTSKMTVNPWMPQYHQEQFQRQKQEYAQMLNSFGRTPSQPSASSIYQTNPYSLSPFPQMTQRVHQHSQQQLTAESLRLNLKNAFPTLAPNLQQRPGQQNQTVSNISLPNLPLNNPALAKTPGRTPGRTSQQTKTPTNGKKGHKKSAKDINTISLEQSLATLSNNDTTQQSAMSDFDCDNVQFKSKND</sequence>
<name>A0A8J8NZ83_HALGN</name>
<reference evidence="3" key="1">
    <citation type="submission" date="2019-06" db="EMBL/GenBank/DDBJ databases">
        <authorList>
            <person name="Zheng W."/>
        </authorList>
    </citation>
    <scope>NUCLEOTIDE SEQUENCE</scope>
    <source>
        <strain evidence="3">QDHG01</strain>
    </source>
</reference>
<evidence type="ECO:0000256" key="2">
    <source>
        <dbReference type="SAM" id="SignalP"/>
    </source>
</evidence>
<evidence type="ECO:0000313" key="4">
    <source>
        <dbReference type="Proteomes" id="UP000785679"/>
    </source>
</evidence>
<gene>
    <name evidence="3" type="ORF">FGO68_gene6429</name>
</gene>
<feature type="compositionally biased region" description="Polar residues" evidence="1">
    <location>
        <begin position="392"/>
        <end position="416"/>
    </location>
</feature>
<keyword evidence="2" id="KW-0732">Signal</keyword>
<dbReference type="EMBL" id="RRYP01003248">
    <property type="protein sequence ID" value="TNV83983.1"/>
    <property type="molecule type" value="Genomic_DNA"/>
</dbReference>
<evidence type="ECO:0000256" key="1">
    <source>
        <dbReference type="SAM" id="MobiDB-lite"/>
    </source>
</evidence>
<feature type="compositionally biased region" description="Polar residues" evidence="1">
    <location>
        <begin position="333"/>
        <end position="350"/>
    </location>
</feature>
<feature type="compositionally biased region" description="Polar residues" evidence="1">
    <location>
        <begin position="370"/>
        <end position="381"/>
    </location>
</feature>
<evidence type="ECO:0000313" key="3">
    <source>
        <dbReference type="EMBL" id="TNV83983.1"/>
    </source>
</evidence>
<protein>
    <recommendedName>
        <fullName evidence="5">C2H2-type domain-containing protein</fullName>
    </recommendedName>
</protein>
<feature type="chain" id="PRO_5035221251" description="C2H2-type domain-containing protein" evidence="2">
    <location>
        <begin position="28"/>
        <end position="431"/>
    </location>
</feature>
<evidence type="ECO:0008006" key="5">
    <source>
        <dbReference type="Google" id="ProtNLM"/>
    </source>
</evidence>
<keyword evidence="4" id="KW-1185">Reference proteome</keyword>
<feature type="region of interest" description="Disordered" evidence="1">
    <location>
        <begin position="332"/>
        <end position="431"/>
    </location>
</feature>
<organism evidence="3 4">
    <name type="scientific">Halteria grandinella</name>
    <dbReference type="NCBI Taxonomy" id="5974"/>
    <lineage>
        <taxon>Eukaryota</taxon>
        <taxon>Sar</taxon>
        <taxon>Alveolata</taxon>
        <taxon>Ciliophora</taxon>
        <taxon>Intramacronucleata</taxon>
        <taxon>Spirotrichea</taxon>
        <taxon>Stichotrichia</taxon>
        <taxon>Sporadotrichida</taxon>
        <taxon>Halteriidae</taxon>
        <taxon>Halteria</taxon>
    </lineage>
</organism>
<comment type="caution">
    <text evidence="3">The sequence shown here is derived from an EMBL/GenBank/DDBJ whole genome shotgun (WGS) entry which is preliminary data.</text>
</comment>
<proteinExistence type="predicted"/>
<feature type="signal peptide" evidence="2">
    <location>
        <begin position="1"/>
        <end position="27"/>
    </location>
</feature>